<dbReference type="Proteomes" id="UP000053424">
    <property type="component" value="Unassembled WGS sequence"/>
</dbReference>
<dbReference type="PANTHER" id="PTHR38248">
    <property type="entry name" value="FUNK1 6"/>
    <property type="match status" value="1"/>
</dbReference>
<dbReference type="HOGENOM" id="CLU_060367_0_0_1"/>
<dbReference type="PANTHER" id="PTHR38248:SF2">
    <property type="entry name" value="FUNK1 11"/>
    <property type="match status" value="1"/>
</dbReference>
<dbReference type="Pfam" id="PF17667">
    <property type="entry name" value="Pkinase_fungal"/>
    <property type="match status" value="1"/>
</dbReference>
<gene>
    <name evidence="2" type="ORF">M413DRAFT_32159</name>
</gene>
<dbReference type="SUPFAM" id="SSF56112">
    <property type="entry name" value="Protein kinase-like (PK-like)"/>
    <property type="match status" value="1"/>
</dbReference>
<name>A0A0C3BGS1_HEBCY</name>
<dbReference type="GO" id="GO:0005524">
    <property type="term" value="F:ATP binding"/>
    <property type="evidence" value="ECO:0007669"/>
    <property type="project" value="InterPro"/>
</dbReference>
<dbReference type="STRING" id="686832.A0A0C3BGS1"/>
<dbReference type="OrthoDB" id="2747778at2759"/>
<reference evidence="2 3" key="1">
    <citation type="submission" date="2014-04" db="EMBL/GenBank/DDBJ databases">
        <authorList>
            <consortium name="DOE Joint Genome Institute"/>
            <person name="Kuo A."/>
            <person name="Gay G."/>
            <person name="Dore J."/>
            <person name="Kohler A."/>
            <person name="Nagy L.G."/>
            <person name="Floudas D."/>
            <person name="Copeland A."/>
            <person name="Barry K.W."/>
            <person name="Cichocki N."/>
            <person name="Veneault-Fourrey C."/>
            <person name="LaButti K."/>
            <person name="Lindquist E.A."/>
            <person name="Lipzen A."/>
            <person name="Lundell T."/>
            <person name="Morin E."/>
            <person name="Murat C."/>
            <person name="Sun H."/>
            <person name="Tunlid A."/>
            <person name="Henrissat B."/>
            <person name="Grigoriev I.V."/>
            <person name="Hibbett D.S."/>
            <person name="Martin F."/>
            <person name="Nordberg H.P."/>
            <person name="Cantor M.N."/>
            <person name="Hua S.X."/>
        </authorList>
    </citation>
    <scope>NUCLEOTIDE SEQUENCE [LARGE SCALE GENOMIC DNA]</scope>
    <source>
        <strain evidence="3">h7</strain>
    </source>
</reference>
<reference evidence="3" key="2">
    <citation type="submission" date="2015-01" db="EMBL/GenBank/DDBJ databases">
        <title>Evolutionary Origins and Diversification of the Mycorrhizal Mutualists.</title>
        <authorList>
            <consortium name="DOE Joint Genome Institute"/>
            <consortium name="Mycorrhizal Genomics Consortium"/>
            <person name="Kohler A."/>
            <person name="Kuo A."/>
            <person name="Nagy L.G."/>
            <person name="Floudas D."/>
            <person name="Copeland A."/>
            <person name="Barry K.W."/>
            <person name="Cichocki N."/>
            <person name="Veneault-Fourrey C."/>
            <person name="LaButti K."/>
            <person name="Lindquist E.A."/>
            <person name="Lipzen A."/>
            <person name="Lundell T."/>
            <person name="Morin E."/>
            <person name="Murat C."/>
            <person name="Riley R."/>
            <person name="Ohm R."/>
            <person name="Sun H."/>
            <person name="Tunlid A."/>
            <person name="Henrissat B."/>
            <person name="Grigoriev I.V."/>
            <person name="Hibbett D.S."/>
            <person name="Martin F."/>
        </authorList>
    </citation>
    <scope>NUCLEOTIDE SEQUENCE [LARGE SCALE GENOMIC DNA]</scope>
    <source>
        <strain evidence="3">h7</strain>
    </source>
</reference>
<dbReference type="GO" id="GO:0004672">
    <property type="term" value="F:protein kinase activity"/>
    <property type="evidence" value="ECO:0007669"/>
    <property type="project" value="InterPro"/>
</dbReference>
<sequence>MAHSAMGRATWCWSVYDLKSNTVVTVGKSESAKVQEPHRRLLTDVAHSILKFQSSRQLMQAIHDAYLAHRDAFLICGILHRDISTGNILRSVRGKGILNDWDMARKVKDTSSGPRQPGRTGTWWFMSVKLLVDPTTLHELQDDLESFCYVVLYVALRYLPHNKVPLLPVIMKEVFEYHYHVPDGVRGGAGKGALIHDGFFIGRDLEFTDNRPLTSWIRIALRIIRDWLDYRVQSSRQHRYVLPGFSFNTLILKLEDRPMRDHGYST</sequence>
<dbReference type="InterPro" id="IPR040976">
    <property type="entry name" value="Pkinase_fungal"/>
</dbReference>
<dbReference type="InterPro" id="IPR000719">
    <property type="entry name" value="Prot_kinase_dom"/>
</dbReference>
<dbReference type="AlphaFoldDB" id="A0A0C3BGS1"/>
<protein>
    <recommendedName>
        <fullName evidence="1">Protein kinase domain-containing protein</fullName>
    </recommendedName>
</protein>
<evidence type="ECO:0000313" key="2">
    <source>
        <dbReference type="EMBL" id="KIM35930.1"/>
    </source>
</evidence>
<keyword evidence="3" id="KW-1185">Reference proteome</keyword>
<organism evidence="2 3">
    <name type="scientific">Hebeloma cylindrosporum</name>
    <dbReference type="NCBI Taxonomy" id="76867"/>
    <lineage>
        <taxon>Eukaryota</taxon>
        <taxon>Fungi</taxon>
        <taxon>Dikarya</taxon>
        <taxon>Basidiomycota</taxon>
        <taxon>Agaricomycotina</taxon>
        <taxon>Agaricomycetes</taxon>
        <taxon>Agaricomycetidae</taxon>
        <taxon>Agaricales</taxon>
        <taxon>Agaricineae</taxon>
        <taxon>Hymenogastraceae</taxon>
        <taxon>Hebeloma</taxon>
    </lineage>
</organism>
<evidence type="ECO:0000313" key="3">
    <source>
        <dbReference type="Proteomes" id="UP000053424"/>
    </source>
</evidence>
<proteinExistence type="predicted"/>
<evidence type="ECO:0000259" key="1">
    <source>
        <dbReference type="PROSITE" id="PS50011"/>
    </source>
</evidence>
<accession>A0A0C3BGS1</accession>
<dbReference type="Gene3D" id="1.10.510.10">
    <property type="entry name" value="Transferase(Phosphotransferase) domain 1"/>
    <property type="match status" value="1"/>
</dbReference>
<dbReference type="PROSITE" id="PS50011">
    <property type="entry name" value="PROTEIN_KINASE_DOM"/>
    <property type="match status" value="1"/>
</dbReference>
<dbReference type="EMBL" id="KN831812">
    <property type="protein sequence ID" value="KIM35930.1"/>
    <property type="molecule type" value="Genomic_DNA"/>
</dbReference>
<dbReference type="InterPro" id="IPR011009">
    <property type="entry name" value="Kinase-like_dom_sf"/>
</dbReference>
<feature type="domain" description="Protein kinase" evidence="1">
    <location>
        <begin position="1"/>
        <end position="266"/>
    </location>
</feature>